<dbReference type="GO" id="GO:0005886">
    <property type="term" value="C:plasma membrane"/>
    <property type="evidence" value="ECO:0007669"/>
    <property type="project" value="TreeGrafter"/>
</dbReference>
<keyword evidence="2" id="KW-0597">Phosphoprotein</keyword>
<comment type="caution">
    <text evidence="6">The sequence shown here is derived from an EMBL/GenBank/DDBJ whole genome shotgun (WGS) entry which is preliminary data.</text>
</comment>
<dbReference type="GO" id="GO:0004315">
    <property type="term" value="F:3-oxoacyl-[acyl-carrier-protein] synthase activity"/>
    <property type="evidence" value="ECO:0007669"/>
    <property type="project" value="InterPro"/>
</dbReference>
<accession>A0A8H3G6C5</accession>
<dbReference type="GO" id="GO:0004312">
    <property type="term" value="F:fatty acid synthase activity"/>
    <property type="evidence" value="ECO:0007669"/>
    <property type="project" value="TreeGrafter"/>
</dbReference>
<dbReference type="InterPro" id="IPR014031">
    <property type="entry name" value="Ketoacyl_synth_C"/>
</dbReference>
<dbReference type="PROSITE" id="PS00606">
    <property type="entry name" value="KS3_1"/>
    <property type="match status" value="1"/>
</dbReference>
<reference evidence="6" key="1">
    <citation type="submission" date="2021-03" db="EMBL/GenBank/DDBJ databases">
        <authorList>
            <person name="Tagirdzhanova G."/>
        </authorList>
    </citation>
    <scope>NUCLEOTIDE SEQUENCE</scope>
</reference>
<dbReference type="Gene3D" id="1.10.1200.10">
    <property type="entry name" value="ACP-like"/>
    <property type="match status" value="1"/>
</dbReference>
<dbReference type="SMART" id="SM00825">
    <property type="entry name" value="PKS_KS"/>
    <property type="match status" value="1"/>
</dbReference>
<gene>
    <name evidence="6" type="ORF">HETSPECPRED_010413</name>
</gene>
<feature type="domain" description="Carrier" evidence="4">
    <location>
        <begin position="131"/>
        <end position="208"/>
    </location>
</feature>
<evidence type="ECO:0000313" key="6">
    <source>
        <dbReference type="EMBL" id="CAF9936660.1"/>
    </source>
</evidence>
<dbReference type="PANTHER" id="PTHR43775:SF37">
    <property type="entry name" value="SI:DKEY-61P9.11"/>
    <property type="match status" value="1"/>
</dbReference>
<evidence type="ECO:0008006" key="8">
    <source>
        <dbReference type="Google" id="ProtNLM"/>
    </source>
</evidence>
<dbReference type="InterPro" id="IPR020841">
    <property type="entry name" value="PKS_Beta-ketoAc_synthase_dom"/>
</dbReference>
<organism evidence="6 7">
    <name type="scientific">Heterodermia speciosa</name>
    <dbReference type="NCBI Taxonomy" id="116794"/>
    <lineage>
        <taxon>Eukaryota</taxon>
        <taxon>Fungi</taxon>
        <taxon>Dikarya</taxon>
        <taxon>Ascomycota</taxon>
        <taxon>Pezizomycotina</taxon>
        <taxon>Lecanoromycetes</taxon>
        <taxon>OSLEUM clade</taxon>
        <taxon>Lecanoromycetidae</taxon>
        <taxon>Caliciales</taxon>
        <taxon>Physciaceae</taxon>
        <taxon>Heterodermia</taxon>
    </lineage>
</organism>
<dbReference type="GO" id="GO:0006633">
    <property type="term" value="P:fatty acid biosynthetic process"/>
    <property type="evidence" value="ECO:0007669"/>
    <property type="project" value="InterPro"/>
</dbReference>
<dbReference type="InterPro" id="IPR014030">
    <property type="entry name" value="Ketoacyl_synth_N"/>
</dbReference>
<keyword evidence="3" id="KW-0808">Transferase</keyword>
<dbReference type="PROSITE" id="PS50075">
    <property type="entry name" value="CARRIER"/>
    <property type="match status" value="1"/>
</dbReference>
<dbReference type="GO" id="GO:0005737">
    <property type="term" value="C:cytoplasm"/>
    <property type="evidence" value="ECO:0007669"/>
    <property type="project" value="TreeGrafter"/>
</dbReference>
<dbReference type="Gene3D" id="3.40.47.10">
    <property type="match status" value="1"/>
</dbReference>
<dbReference type="SUPFAM" id="SSF56801">
    <property type="entry name" value="Acetyl-CoA synthetase-like"/>
    <property type="match status" value="1"/>
</dbReference>
<dbReference type="AlphaFoldDB" id="A0A8H3G6C5"/>
<dbReference type="InterPro" id="IPR036736">
    <property type="entry name" value="ACP-like_sf"/>
</dbReference>
<dbReference type="EMBL" id="CAJPDS010000093">
    <property type="protein sequence ID" value="CAF9936660.1"/>
    <property type="molecule type" value="Genomic_DNA"/>
</dbReference>
<keyword evidence="1" id="KW-0596">Phosphopantetheine</keyword>
<evidence type="ECO:0000259" key="5">
    <source>
        <dbReference type="PROSITE" id="PS52004"/>
    </source>
</evidence>
<proteinExistence type="predicted"/>
<dbReference type="Pfam" id="PF00550">
    <property type="entry name" value="PP-binding"/>
    <property type="match status" value="1"/>
</dbReference>
<protein>
    <recommendedName>
        <fullName evidence="8">Polyketide synthase</fullName>
    </recommendedName>
</protein>
<feature type="domain" description="Ketosynthase family 3 (KS3)" evidence="5">
    <location>
        <begin position="245"/>
        <end position="654"/>
    </location>
</feature>
<dbReference type="InterPro" id="IPR018201">
    <property type="entry name" value="Ketoacyl_synth_AS"/>
</dbReference>
<dbReference type="Pfam" id="PF02801">
    <property type="entry name" value="Ketoacyl-synt_C"/>
    <property type="match status" value="1"/>
</dbReference>
<dbReference type="CDD" id="cd00833">
    <property type="entry name" value="PKS"/>
    <property type="match status" value="1"/>
</dbReference>
<dbReference type="OrthoDB" id="5334845at2759"/>
<dbReference type="InterPro" id="IPR016039">
    <property type="entry name" value="Thiolase-like"/>
</dbReference>
<keyword evidence="7" id="KW-1185">Reference proteome</keyword>
<evidence type="ECO:0000313" key="7">
    <source>
        <dbReference type="Proteomes" id="UP000664521"/>
    </source>
</evidence>
<sequence length="667" mass="71387">MNNREVKVRGFRIDLVEVEKSILDHSAETMMASVQVEGDSLTSFVVPMSVDYDIIRIRLAKDLPPYSIPTKITAVDDLPRNNNRKVDHAKVLEFVKNAGVSSEPNAKEQYQQTARMTVAGDSPKQQKGDAILRAHVQQHVAEAWIEVLGLKKAPAADVAFFEAGGHSILLTTLHKRLAARLPSSGLRLFDLFQNSTIEQQVNHVCFSMPSQDTSSSVLAVSPLVAMQHEGRSKSENESLTQPLERDVFAIVGMAGRFPGADTVKEYFNLLLEQLDGVTTLDSPTIGDKMEEGEIFVPRFGLINEKYNAQRWNLTAAEKGVFLDVAAEALDDANMEPTRGSSQHIGAFVGATANTHMHDPDTPAPTDPFEARYRTILDPTISTFVSYKLNLTGPNLTVNTACASSLVALHKAINALKAGDCESVLVGGTSILYPQSGGYETSAGKIFAASGQCRPLDARSDGSVPSDCVAAVVIKPLDAAQYDGDTIYSVIEAHAIGTDGNVDKVGFVVPSSTGQSRTVSKAIHAPRLNASNIKYVELHGSGTSVGDALEVQGLEKAFDAADVPADARIYVGSNKGNCGNSETASGLMSLIKASMAIHEGVVPPLRELGETNPMCDFESTRFRPLTEKMTLGVNDKVGVTSLGYGGTNAHLVLGSSKAYSAPNGKMPV</sequence>
<dbReference type="InterPro" id="IPR050091">
    <property type="entry name" value="PKS_NRPS_Biosynth_Enz"/>
</dbReference>
<dbReference type="SUPFAM" id="SSF53901">
    <property type="entry name" value="Thiolase-like"/>
    <property type="match status" value="1"/>
</dbReference>
<evidence type="ECO:0000256" key="3">
    <source>
        <dbReference type="ARBA" id="ARBA00022679"/>
    </source>
</evidence>
<dbReference type="PANTHER" id="PTHR43775">
    <property type="entry name" value="FATTY ACID SYNTHASE"/>
    <property type="match status" value="1"/>
</dbReference>
<dbReference type="Gene3D" id="3.30.300.30">
    <property type="match status" value="1"/>
</dbReference>
<evidence type="ECO:0000256" key="1">
    <source>
        <dbReference type="ARBA" id="ARBA00022450"/>
    </source>
</evidence>
<dbReference type="InterPro" id="IPR045851">
    <property type="entry name" value="AMP-bd_C_sf"/>
</dbReference>
<evidence type="ECO:0000259" key="4">
    <source>
        <dbReference type="PROSITE" id="PS50075"/>
    </source>
</evidence>
<dbReference type="SUPFAM" id="SSF47336">
    <property type="entry name" value="ACP-like"/>
    <property type="match status" value="1"/>
</dbReference>
<dbReference type="PROSITE" id="PS52004">
    <property type="entry name" value="KS3_2"/>
    <property type="match status" value="1"/>
</dbReference>
<evidence type="ECO:0000256" key="2">
    <source>
        <dbReference type="ARBA" id="ARBA00022553"/>
    </source>
</evidence>
<dbReference type="Proteomes" id="UP000664521">
    <property type="component" value="Unassembled WGS sequence"/>
</dbReference>
<name>A0A8H3G6C5_9LECA</name>
<dbReference type="Pfam" id="PF00109">
    <property type="entry name" value="ketoacyl-synt"/>
    <property type="match status" value="1"/>
</dbReference>
<dbReference type="InterPro" id="IPR009081">
    <property type="entry name" value="PP-bd_ACP"/>
</dbReference>